<gene>
    <name evidence="3" type="ORF">NQH49_02040</name>
    <name evidence="4" type="ORF">NQH49_02975</name>
    <name evidence="5" type="ORF">NQH49_09350</name>
    <name evidence="6" type="ORF">NQH49_15880</name>
    <name evidence="7" type="ORF">NQH49_20205</name>
</gene>
<dbReference type="SUPFAM" id="SSF48295">
    <property type="entry name" value="TrpR-like"/>
    <property type="match status" value="1"/>
</dbReference>
<protein>
    <submittedName>
        <fullName evidence="7">IS3 family transposase</fullName>
    </submittedName>
</protein>
<dbReference type="InterPro" id="IPR048020">
    <property type="entry name" value="Transpos_IS3"/>
</dbReference>
<evidence type="ECO:0000313" key="8">
    <source>
        <dbReference type="Proteomes" id="UP001300015"/>
    </source>
</evidence>
<dbReference type="PANTHER" id="PTHR46889:SF4">
    <property type="entry name" value="TRANSPOSASE INSO FOR INSERTION SEQUENCE ELEMENT IS911B-RELATED"/>
    <property type="match status" value="1"/>
</dbReference>
<dbReference type="EMBL" id="JANIET010000001">
    <property type="protein sequence ID" value="MCQ8226260.1"/>
    <property type="molecule type" value="Genomic_DNA"/>
</dbReference>
<dbReference type="RefSeq" id="WP_256696421.1">
    <property type="nucleotide sequence ID" value="NZ_JANIES010000001.1"/>
</dbReference>
<dbReference type="Proteomes" id="UP001300015">
    <property type="component" value="Unassembled WGS sequence"/>
</dbReference>
<dbReference type="Gene3D" id="1.10.10.10">
    <property type="entry name" value="Winged helix-like DNA-binding domain superfamily/Winged helix DNA-binding domain"/>
    <property type="match status" value="1"/>
</dbReference>
<evidence type="ECO:0000259" key="2">
    <source>
        <dbReference type="PROSITE" id="PS50994"/>
    </source>
</evidence>
<dbReference type="InterPro" id="IPR055247">
    <property type="entry name" value="InsJ-like_HTH"/>
</dbReference>
<evidence type="ECO:0000313" key="4">
    <source>
        <dbReference type="EMBL" id="MCQ8226443.1"/>
    </source>
</evidence>
<dbReference type="InterPro" id="IPR009057">
    <property type="entry name" value="Homeodomain-like_sf"/>
</dbReference>
<dbReference type="EMBL" id="JANIET010000002">
    <property type="protein sequence ID" value="MCQ8229783.1"/>
    <property type="molecule type" value="Genomic_DNA"/>
</dbReference>
<evidence type="ECO:0000313" key="6">
    <source>
        <dbReference type="EMBL" id="MCQ8228944.1"/>
    </source>
</evidence>
<evidence type="ECO:0000313" key="3">
    <source>
        <dbReference type="EMBL" id="MCQ8226260.1"/>
    </source>
</evidence>
<dbReference type="InterPro" id="IPR050900">
    <property type="entry name" value="Transposase_IS3/IS150/IS904"/>
</dbReference>
<dbReference type="InterPro" id="IPR036397">
    <property type="entry name" value="RNaseH_sf"/>
</dbReference>
<evidence type="ECO:0000256" key="1">
    <source>
        <dbReference type="SAM" id="MobiDB-lite"/>
    </source>
</evidence>
<dbReference type="SUPFAM" id="SSF53098">
    <property type="entry name" value="Ribonuclease H-like"/>
    <property type="match status" value="1"/>
</dbReference>
<accession>A0ABT1VQH6</accession>
<feature type="region of interest" description="Disordered" evidence="1">
    <location>
        <begin position="111"/>
        <end position="135"/>
    </location>
</feature>
<dbReference type="Pfam" id="PF13518">
    <property type="entry name" value="HTH_28"/>
    <property type="match status" value="1"/>
</dbReference>
<evidence type="ECO:0000313" key="5">
    <source>
        <dbReference type="EMBL" id="MCQ8227678.1"/>
    </source>
</evidence>
<evidence type="ECO:0000313" key="7">
    <source>
        <dbReference type="EMBL" id="MCQ8229783.1"/>
    </source>
</evidence>
<dbReference type="Pfam" id="PF13276">
    <property type="entry name" value="HTH_21"/>
    <property type="match status" value="1"/>
</dbReference>
<dbReference type="Gene3D" id="3.30.420.10">
    <property type="entry name" value="Ribonuclease H-like superfamily/Ribonuclease H"/>
    <property type="match status" value="1"/>
</dbReference>
<comment type="caution">
    <text evidence="7">The sequence shown here is derived from an EMBL/GenBank/DDBJ whole genome shotgun (WGS) entry which is preliminary data.</text>
</comment>
<dbReference type="InterPro" id="IPR012337">
    <property type="entry name" value="RNaseH-like_sf"/>
</dbReference>
<organism evidence="7 8">
    <name type="scientific">Pantoea trifolii</name>
    <dbReference type="NCBI Taxonomy" id="2968030"/>
    <lineage>
        <taxon>Bacteria</taxon>
        <taxon>Pseudomonadati</taxon>
        <taxon>Pseudomonadota</taxon>
        <taxon>Gammaproteobacteria</taxon>
        <taxon>Enterobacterales</taxon>
        <taxon>Erwiniaceae</taxon>
        <taxon>Pantoea</taxon>
    </lineage>
</organism>
<dbReference type="SUPFAM" id="SSF46689">
    <property type="entry name" value="Homeodomain-like"/>
    <property type="match status" value="1"/>
</dbReference>
<dbReference type="PROSITE" id="PS50994">
    <property type="entry name" value="INTEGRASE"/>
    <property type="match status" value="1"/>
</dbReference>
<feature type="domain" description="Integrase catalytic" evidence="2">
    <location>
        <begin position="289"/>
        <end position="451"/>
    </location>
</feature>
<dbReference type="EMBL" id="JANIET010000001">
    <property type="protein sequence ID" value="MCQ8226443.1"/>
    <property type="molecule type" value="Genomic_DNA"/>
</dbReference>
<dbReference type="EMBL" id="JANIET010000001">
    <property type="protein sequence ID" value="MCQ8228944.1"/>
    <property type="molecule type" value="Genomic_DNA"/>
</dbReference>
<sequence length="454" mass="52106">MTTKYPIEFKLSAIHYFLSGHAGIDGTAKHFSIAPTNLRRWVARYQHHGEQALLPRGHRRYSSDFRVQVAHYALAHTGESYAAVAARFNISSHKTVESWVRQYSLKGHYAFPPENSTRRTPMSGKEKSPKPVGSMTPEELLKELEYLRAENDYLKVMQEIILEKKPPGAGEKAAAVTLLRTRHRLPVLLSVSRLPKSTFFYQLARQQAADKYAEVKTLIVRLSEEHRSVYGYRRMGCLLRQHGWALSGKTVLKLMSALGLQSPVRKKRYRSCRGPEGRTAGNVLQRNFRAQAPNEKWVTDVTEFSVAGEKCYLSPVLDLYNGEIVGWETARKPLMPMINGMLSRALQHLTGEQRPLLHSDQGWQYQMPEYQRRLAENGIKQSMSRRGNCLDNAVMENFFGHLKSEMFYLKKYRDVEELEKDIGDYIHFWNTKRIKMGLGGLSPVAYRTQHYAAL</sequence>
<dbReference type="Pfam" id="PF13333">
    <property type="entry name" value="rve_2"/>
    <property type="match status" value="1"/>
</dbReference>
<dbReference type="InterPro" id="IPR025948">
    <property type="entry name" value="HTH-like_dom"/>
</dbReference>
<dbReference type="Pfam" id="PF00665">
    <property type="entry name" value="rve"/>
    <property type="match status" value="1"/>
</dbReference>
<dbReference type="NCBIfam" id="NF033516">
    <property type="entry name" value="transpos_IS3"/>
    <property type="match status" value="1"/>
</dbReference>
<proteinExistence type="predicted"/>
<dbReference type="PANTHER" id="PTHR46889">
    <property type="entry name" value="TRANSPOSASE INSF FOR INSERTION SEQUENCE IS3B-RELATED"/>
    <property type="match status" value="1"/>
</dbReference>
<dbReference type="InterPro" id="IPR036388">
    <property type="entry name" value="WH-like_DNA-bd_sf"/>
</dbReference>
<reference evidence="7 8" key="1">
    <citation type="submission" date="2022-07" db="EMBL/GenBank/DDBJ databases">
        <title>Pantoea trifolii sp. nov. isolated from root nodules of Trifolium rubens.</title>
        <authorList>
            <person name="Kalita M."/>
            <person name="Wdowiak-Wrobel S."/>
            <person name="Marek-Kozaczuk M."/>
            <person name="Palusinska-Szysz M."/>
            <person name="Sokolowski W."/>
            <person name="Coutinho T."/>
            <person name="Hlahane L."/>
        </authorList>
    </citation>
    <scope>NUCLEOTIDE SEQUENCE [LARGE SCALE GENOMIC DNA]</scope>
    <source>
        <strain evidence="7 8">MMK2</strain>
    </source>
</reference>
<dbReference type="InterPro" id="IPR001584">
    <property type="entry name" value="Integrase_cat-core"/>
</dbReference>
<dbReference type="EMBL" id="JANIET010000001">
    <property type="protein sequence ID" value="MCQ8227678.1"/>
    <property type="molecule type" value="Genomic_DNA"/>
</dbReference>
<keyword evidence="8" id="KW-1185">Reference proteome</keyword>
<name>A0ABT1VQH6_9GAMM</name>
<dbReference type="InterPro" id="IPR010921">
    <property type="entry name" value="Trp_repressor/repl_initiator"/>
</dbReference>